<dbReference type="Proteomes" id="UP000325641">
    <property type="component" value="Chromosome"/>
</dbReference>
<evidence type="ECO:0000313" key="3">
    <source>
        <dbReference type="Proteomes" id="UP000325641"/>
    </source>
</evidence>
<name>A0A5P6P544_9BRAD</name>
<dbReference type="InterPro" id="IPR019302">
    <property type="entry name" value="CAP12/PCTIR_TIR_dom"/>
</dbReference>
<organism evidence="2 3">
    <name type="scientific">Bradyrhizobium betae</name>
    <dbReference type="NCBI Taxonomy" id="244734"/>
    <lineage>
        <taxon>Bacteria</taxon>
        <taxon>Pseudomonadati</taxon>
        <taxon>Pseudomonadota</taxon>
        <taxon>Alphaproteobacteria</taxon>
        <taxon>Hyphomicrobiales</taxon>
        <taxon>Nitrobacteraceae</taxon>
        <taxon>Bradyrhizobium</taxon>
    </lineage>
</organism>
<dbReference type="GO" id="GO:0050135">
    <property type="term" value="F:NADP+ nucleosidase activity"/>
    <property type="evidence" value="ECO:0007669"/>
    <property type="project" value="InterPro"/>
</dbReference>
<dbReference type="OrthoDB" id="5497289at2"/>
<proteinExistence type="predicted"/>
<dbReference type="RefSeq" id="WP_151645112.1">
    <property type="nucleotide sequence ID" value="NZ_CP044543.1"/>
</dbReference>
<dbReference type="PIRSF" id="PIRSF032620">
    <property type="entry name" value="UCP032620"/>
    <property type="match status" value="1"/>
</dbReference>
<dbReference type="Pfam" id="PF10137">
    <property type="entry name" value="CAP12-PCTIR_TIR"/>
    <property type="match status" value="1"/>
</dbReference>
<protein>
    <submittedName>
        <fullName evidence="2">Nucleotide-binding protein</fullName>
    </submittedName>
</protein>
<sequence>MTIAGALAELNNAILDLQQADYNTYERPVRKLGKALESKELRELNEALKGAVDFDKFVEQSQRGHGMLGSESLSWPDDKEQELGLTIVLIERAAENPRWLMDFAHHWFYDGSKLIAGIRKLTKSVIIPFARDYKAYVQQRIPTVKSEGFSADKSKVFIVHGHDDAPRETLARFVEQQGLEAIILHEQASRGMTIPEKLIQHGNVGFAVVLLTPDDLGRAKAEANERPRARQNVILELGYFVGRLGRDKVCALLKGDIEMPTDYVGTVYVKWDEAGAWKMALAKELDAAGYEIDFNRVMKGR</sequence>
<dbReference type="InterPro" id="IPR014571">
    <property type="entry name" value="UCP032620"/>
</dbReference>
<dbReference type="KEGG" id="bbet:F8237_12695"/>
<feature type="domain" description="CD-NTase-associated protein 12/Pycsar effector protein TIR" evidence="1">
    <location>
        <begin position="155"/>
        <end position="272"/>
    </location>
</feature>
<gene>
    <name evidence="2" type="ORF">F8237_12695</name>
</gene>
<dbReference type="EMBL" id="CP044543">
    <property type="protein sequence ID" value="QFI73178.1"/>
    <property type="molecule type" value="Genomic_DNA"/>
</dbReference>
<evidence type="ECO:0000259" key="1">
    <source>
        <dbReference type="Pfam" id="PF10137"/>
    </source>
</evidence>
<evidence type="ECO:0000313" key="2">
    <source>
        <dbReference type="EMBL" id="QFI73178.1"/>
    </source>
</evidence>
<reference evidence="3" key="1">
    <citation type="submission" date="2019-10" db="EMBL/GenBank/DDBJ databases">
        <title>Complete Genome Sequence of Bradyrhizobium betae type strain PL7HG1T.</title>
        <authorList>
            <person name="Bromfield E.S.P."/>
            <person name="Cloutier S."/>
        </authorList>
    </citation>
    <scope>NUCLEOTIDE SEQUENCE [LARGE SCALE GENOMIC DNA]</scope>
    <source>
        <strain evidence="3">PL7HG1</strain>
    </source>
</reference>
<accession>A0A5P6P544</accession>
<dbReference type="AlphaFoldDB" id="A0A5P6P544"/>